<dbReference type="EMBL" id="QZWG01000002">
    <property type="protein sequence ID" value="RZC25628.1"/>
    <property type="molecule type" value="Genomic_DNA"/>
</dbReference>
<reference evidence="1 2" key="1">
    <citation type="submission" date="2018-09" db="EMBL/GenBank/DDBJ databases">
        <title>A high-quality reference genome of wild soybean provides a powerful tool to mine soybean genomes.</title>
        <authorList>
            <person name="Xie M."/>
            <person name="Chung C.Y.L."/>
            <person name="Li M.-W."/>
            <person name="Wong F.-L."/>
            <person name="Chan T.-F."/>
            <person name="Lam H.-M."/>
        </authorList>
    </citation>
    <scope>NUCLEOTIDE SEQUENCE [LARGE SCALE GENOMIC DNA]</scope>
    <source>
        <strain evidence="2">cv. W05</strain>
        <tissue evidence="1">Hypocotyl of etiolated seedlings</tissue>
    </source>
</reference>
<dbReference type="AlphaFoldDB" id="A0A445LQN4"/>
<name>A0A445LQN4_GLYSO</name>
<dbReference type="PANTHER" id="PTHR31696:SF71">
    <property type="entry name" value="PROTEIN MIZU-KUSSEI 1"/>
    <property type="match status" value="1"/>
</dbReference>
<dbReference type="PANTHER" id="PTHR31696">
    <property type="entry name" value="PROTEIN MIZU-KUSSEI 1"/>
    <property type="match status" value="1"/>
</dbReference>
<accession>A0A445LQN4</accession>
<evidence type="ECO:0000313" key="1">
    <source>
        <dbReference type="EMBL" id="RZC25628.1"/>
    </source>
</evidence>
<comment type="caution">
    <text evidence="1">The sequence shown here is derived from an EMBL/GenBank/DDBJ whole genome shotgun (WGS) entry which is preliminary data.</text>
</comment>
<dbReference type="Pfam" id="PF04759">
    <property type="entry name" value="DUF617"/>
    <property type="match status" value="1"/>
</dbReference>
<sequence length="355" mass="39220">MKEQQKQQIFQRSTSACTATTRNSRRILPSNLTHFRSFESDDVSDKLLVRRGSSPSVSNLYQQQQQQHHAPKLTQQNKISSLIRSFLNIFTFPTMIPTCKWLTIPSQLSVTPSLGRKVTGTLFGHRRGHISFAVQLHPRAEPVLLLELAMSTSSLVKEMSSSLVRIALECQKVSVTAAVAHNNSGGGRRRLFQEPAWTMYCNGRNCGYAVSRTCGDLDLHVLSTVQSVSVGAGVIPLLEDGKGGGSGNGGSEGELMYMRARFERVVGSRDSEAFYMLNPDGEAVNYFLTGVEVIFTCYSRGKMGCWRQREREEMGNKVHRKSSSHGGGGDVVVVVVGVIDDRRASELRTEEESSL</sequence>
<organism evidence="1 2">
    <name type="scientific">Glycine soja</name>
    <name type="common">Wild soybean</name>
    <dbReference type="NCBI Taxonomy" id="3848"/>
    <lineage>
        <taxon>Eukaryota</taxon>
        <taxon>Viridiplantae</taxon>
        <taxon>Streptophyta</taxon>
        <taxon>Embryophyta</taxon>
        <taxon>Tracheophyta</taxon>
        <taxon>Spermatophyta</taxon>
        <taxon>Magnoliopsida</taxon>
        <taxon>eudicotyledons</taxon>
        <taxon>Gunneridae</taxon>
        <taxon>Pentapetalae</taxon>
        <taxon>rosids</taxon>
        <taxon>fabids</taxon>
        <taxon>Fabales</taxon>
        <taxon>Fabaceae</taxon>
        <taxon>Papilionoideae</taxon>
        <taxon>50 kb inversion clade</taxon>
        <taxon>NPAAA clade</taxon>
        <taxon>indigoferoid/millettioid clade</taxon>
        <taxon>Phaseoleae</taxon>
        <taxon>Glycine</taxon>
        <taxon>Glycine subgen. Soja</taxon>
    </lineage>
</organism>
<dbReference type="NCBIfam" id="TIGR01570">
    <property type="entry name" value="A_thal_3588"/>
    <property type="match status" value="1"/>
</dbReference>
<proteinExistence type="predicted"/>
<dbReference type="Proteomes" id="UP000289340">
    <property type="component" value="Chromosome 2"/>
</dbReference>
<dbReference type="GO" id="GO:0010274">
    <property type="term" value="P:hydrotropism"/>
    <property type="evidence" value="ECO:0007669"/>
    <property type="project" value="InterPro"/>
</dbReference>
<gene>
    <name evidence="1" type="ORF">D0Y65_004356</name>
</gene>
<evidence type="ECO:0000313" key="2">
    <source>
        <dbReference type="Proteomes" id="UP000289340"/>
    </source>
</evidence>
<protein>
    <submittedName>
        <fullName evidence="1">Protein MIZU-KUSSEI 1</fullName>
    </submittedName>
</protein>
<keyword evidence="2" id="KW-1185">Reference proteome</keyword>
<dbReference type="InterPro" id="IPR006460">
    <property type="entry name" value="MIZ1-like_pln"/>
</dbReference>